<dbReference type="InterPro" id="IPR011992">
    <property type="entry name" value="EF-hand-dom_pair"/>
</dbReference>
<sequence length="212" mass="23432">MKRLMFATAISALAADSAMAATDIDTVDLDGNGYASVEELKAVFPDFDVAEFGDIDTNDDNRIGAQEILALEAQEILGRYDMAPVEEQRLIVLDLDGNGYIESEEMASVYSDFDAEDYQTIDANDDNRVTYQEFYAPEAQEIVARYYIGTITDIAEIDTNGDAFADFEEMVATYPGLSQNDFNEIDGNGDNRISSQELYAPEAQQIVSRSES</sequence>
<gene>
    <name evidence="3" type="ORF">GQ651_03755</name>
</gene>
<feature type="signal peptide" evidence="1">
    <location>
        <begin position="1"/>
        <end position="20"/>
    </location>
</feature>
<dbReference type="SUPFAM" id="SSF47473">
    <property type="entry name" value="EF-hand"/>
    <property type="match status" value="2"/>
</dbReference>
<dbReference type="InterPro" id="IPR002048">
    <property type="entry name" value="EF_hand_dom"/>
</dbReference>
<dbReference type="Proteomes" id="UP000480350">
    <property type="component" value="Unassembled WGS sequence"/>
</dbReference>
<dbReference type="EMBL" id="WUPT01000001">
    <property type="protein sequence ID" value="MXQ06955.1"/>
    <property type="molecule type" value="Genomic_DNA"/>
</dbReference>
<reference evidence="3 4" key="2">
    <citation type="submission" date="2020-03" db="EMBL/GenBank/DDBJ databases">
        <title>Kangsaoukella pontilimi gen. nov., sp. nov., a new member of the family Rhodobacteraceae isolated from a tidal mudflat.</title>
        <authorList>
            <person name="Kim I.S."/>
        </authorList>
    </citation>
    <scope>NUCLEOTIDE SEQUENCE [LARGE SCALE GENOMIC DNA]</scope>
    <source>
        <strain evidence="3 4">GH1-50</strain>
    </source>
</reference>
<dbReference type="PROSITE" id="PS50222">
    <property type="entry name" value="EF_HAND_2"/>
    <property type="match status" value="2"/>
</dbReference>
<dbReference type="GO" id="GO:0005509">
    <property type="term" value="F:calcium ion binding"/>
    <property type="evidence" value="ECO:0007669"/>
    <property type="project" value="InterPro"/>
</dbReference>
<accession>A0A7C9MII7</accession>
<dbReference type="PROSITE" id="PS00018">
    <property type="entry name" value="EF_HAND_1"/>
    <property type="match status" value="1"/>
</dbReference>
<dbReference type="AlphaFoldDB" id="A0A7C9MII7"/>
<dbReference type="InterPro" id="IPR018247">
    <property type="entry name" value="EF_Hand_1_Ca_BS"/>
</dbReference>
<dbReference type="Pfam" id="PF13202">
    <property type="entry name" value="EF-hand_5"/>
    <property type="match status" value="3"/>
</dbReference>
<evidence type="ECO:0000256" key="1">
    <source>
        <dbReference type="SAM" id="SignalP"/>
    </source>
</evidence>
<reference evidence="3 4" key="1">
    <citation type="submission" date="2019-12" db="EMBL/GenBank/DDBJ databases">
        <authorList>
            <person name="Lee S.D."/>
        </authorList>
    </citation>
    <scope>NUCLEOTIDE SEQUENCE [LARGE SCALE GENOMIC DNA]</scope>
    <source>
        <strain evidence="3 4">GH1-50</strain>
    </source>
</reference>
<proteinExistence type="predicted"/>
<comment type="caution">
    <text evidence="3">The sequence shown here is derived from an EMBL/GenBank/DDBJ whole genome shotgun (WGS) entry which is preliminary data.</text>
</comment>
<feature type="domain" description="EF-hand" evidence="2">
    <location>
        <begin position="92"/>
        <end position="116"/>
    </location>
</feature>
<keyword evidence="1" id="KW-0732">Signal</keyword>
<keyword evidence="4" id="KW-1185">Reference proteome</keyword>
<feature type="domain" description="EF-hand" evidence="2">
    <location>
        <begin position="15"/>
        <end position="50"/>
    </location>
</feature>
<evidence type="ECO:0000313" key="4">
    <source>
        <dbReference type="Proteomes" id="UP000480350"/>
    </source>
</evidence>
<evidence type="ECO:0000313" key="3">
    <source>
        <dbReference type="EMBL" id="MXQ06955.1"/>
    </source>
</evidence>
<protein>
    <recommendedName>
        <fullName evidence="2">EF-hand domain-containing protein</fullName>
    </recommendedName>
</protein>
<feature type="chain" id="PRO_5028879620" description="EF-hand domain-containing protein" evidence="1">
    <location>
        <begin position="21"/>
        <end position="212"/>
    </location>
</feature>
<evidence type="ECO:0000259" key="2">
    <source>
        <dbReference type="PROSITE" id="PS50222"/>
    </source>
</evidence>
<dbReference type="Gene3D" id="1.10.238.10">
    <property type="entry name" value="EF-hand"/>
    <property type="match status" value="3"/>
</dbReference>
<organism evidence="3 4">
    <name type="scientific">Kangsaoukella pontilimi</name>
    <dbReference type="NCBI Taxonomy" id="2691042"/>
    <lineage>
        <taxon>Bacteria</taxon>
        <taxon>Pseudomonadati</taxon>
        <taxon>Pseudomonadota</taxon>
        <taxon>Alphaproteobacteria</taxon>
        <taxon>Rhodobacterales</taxon>
        <taxon>Paracoccaceae</taxon>
        <taxon>Kangsaoukella</taxon>
    </lineage>
</organism>
<name>A0A7C9MII7_9RHOB</name>